<dbReference type="GO" id="GO:0003924">
    <property type="term" value="F:GTPase activity"/>
    <property type="evidence" value="ECO:0007669"/>
    <property type="project" value="InterPro"/>
</dbReference>
<dbReference type="Proteomes" id="UP000478417">
    <property type="component" value="Unassembled WGS sequence"/>
</dbReference>
<name>A0A6B2M3Z4_9BACT</name>
<proteinExistence type="inferred from homology"/>
<dbReference type="AlphaFoldDB" id="A0A6B2M3Z4"/>
<dbReference type="NCBIfam" id="NF006958">
    <property type="entry name" value="PRK09435.1"/>
    <property type="match status" value="1"/>
</dbReference>
<dbReference type="CDD" id="cd03114">
    <property type="entry name" value="MMAA-like"/>
    <property type="match status" value="1"/>
</dbReference>
<dbReference type="Gene3D" id="1.20.5.170">
    <property type="match status" value="1"/>
</dbReference>
<dbReference type="SUPFAM" id="SSF52540">
    <property type="entry name" value="P-loop containing nucleoside triphosphate hydrolases"/>
    <property type="match status" value="1"/>
</dbReference>
<dbReference type="GO" id="GO:0005525">
    <property type="term" value="F:GTP binding"/>
    <property type="evidence" value="ECO:0007669"/>
    <property type="project" value="InterPro"/>
</dbReference>
<protein>
    <submittedName>
        <fullName evidence="3">Methylmalonyl Co-A mutase-associated GTPase MeaB</fullName>
        <ecNumber evidence="3">3.6.5.-</ecNumber>
    </submittedName>
</protein>
<dbReference type="EMBL" id="JAAGNX010000002">
    <property type="protein sequence ID" value="NDV62824.1"/>
    <property type="molecule type" value="Genomic_DNA"/>
</dbReference>
<dbReference type="Gene3D" id="3.40.50.300">
    <property type="entry name" value="P-loop containing nucleotide triphosphate hydrolases"/>
    <property type="match status" value="1"/>
</dbReference>
<evidence type="ECO:0000313" key="4">
    <source>
        <dbReference type="Proteomes" id="UP000478417"/>
    </source>
</evidence>
<dbReference type="Pfam" id="PF03308">
    <property type="entry name" value="MeaB"/>
    <property type="match status" value="1"/>
</dbReference>
<dbReference type="NCBIfam" id="TIGR00750">
    <property type="entry name" value="lao"/>
    <property type="match status" value="1"/>
</dbReference>
<sequence>MTESDERKRPEWAPAEGGEGFASNVMKGVEGGHDGMPGSLPSISSKPPAKRRQLSVDELEIGIRSGDRTLLARAITLVESNAPAHQALAQELLDRLMPETGKSLRVGITGVPGAGKSTMIDTLGAMLCEKGFKVAVLAVDPSSSVTKGSILGDKTRMEKLLGHKSAFVRPSPTGGCLGGVARKTRETLLLCEAFGFDVILLETVGVGQSEVTVRSMVDFFLLVMISGAGDELQGIKKGVIELADAIVVNKADGDNVRKARMAKAEYNRVLSFLHPCTEGWKTKAYMASALTKEGIPELWEKIQLFKETVQANGVFEKRRQTQNLDWMHELLNEALRQRFLANTVMHGRLQDLSAAVARGEVPPVKAVEDLIEHWVRLDR</sequence>
<gene>
    <name evidence="3" type="primary">meaB</name>
    <name evidence="3" type="ORF">G0Q06_10210</name>
</gene>
<accession>A0A6B2M3Z4</accession>
<evidence type="ECO:0000313" key="3">
    <source>
        <dbReference type="EMBL" id="NDV62824.1"/>
    </source>
</evidence>
<feature type="region of interest" description="Disordered" evidence="2">
    <location>
        <begin position="1"/>
        <end position="51"/>
    </location>
</feature>
<feature type="compositionally biased region" description="Basic and acidic residues" evidence="2">
    <location>
        <begin position="1"/>
        <end position="11"/>
    </location>
</feature>
<dbReference type="GO" id="GO:0005737">
    <property type="term" value="C:cytoplasm"/>
    <property type="evidence" value="ECO:0007669"/>
    <property type="project" value="TreeGrafter"/>
</dbReference>
<evidence type="ECO:0000256" key="1">
    <source>
        <dbReference type="ARBA" id="ARBA00009625"/>
    </source>
</evidence>
<reference evidence="3 4" key="1">
    <citation type="submission" date="2020-02" db="EMBL/GenBank/DDBJ databases">
        <title>Albibacoteraceae fam. nov., the first described family within the subdivision 4 Verrucomicrobia.</title>
        <authorList>
            <person name="Xi F."/>
        </authorList>
    </citation>
    <scope>NUCLEOTIDE SEQUENCE [LARGE SCALE GENOMIC DNA]</scope>
    <source>
        <strain evidence="3 4">CK1056</strain>
    </source>
</reference>
<dbReference type="PANTHER" id="PTHR23408">
    <property type="entry name" value="METHYLMALONYL-COA MUTASE"/>
    <property type="match status" value="1"/>
</dbReference>
<comment type="caution">
    <text evidence="3">The sequence shown here is derived from an EMBL/GenBank/DDBJ whole genome shotgun (WGS) entry which is preliminary data.</text>
</comment>
<dbReference type="PANTHER" id="PTHR23408:SF3">
    <property type="entry name" value="METHYLMALONIC ACIDURIA TYPE A PROTEIN, MITOCHONDRIAL"/>
    <property type="match status" value="1"/>
</dbReference>
<keyword evidence="3" id="KW-0378">Hydrolase</keyword>
<dbReference type="RefSeq" id="WP_163965378.1">
    <property type="nucleotide sequence ID" value="NZ_JAAGNX010000002.1"/>
</dbReference>
<evidence type="ECO:0000256" key="2">
    <source>
        <dbReference type="SAM" id="MobiDB-lite"/>
    </source>
</evidence>
<dbReference type="InterPro" id="IPR005129">
    <property type="entry name" value="GTPase_ArgK"/>
</dbReference>
<dbReference type="EC" id="3.6.5.-" evidence="3"/>
<dbReference type="InterPro" id="IPR027417">
    <property type="entry name" value="P-loop_NTPase"/>
</dbReference>
<keyword evidence="4" id="KW-1185">Reference proteome</keyword>
<dbReference type="Gene3D" id="1.10.287.130">
    <property type="match status" value="1"/>
</dbReference>
<comment type="similarity">
    <text evidence="1">Belongs to the SIMIBI class G3E GTPase family. ArgK/MeaB subfamily.</text>
</comment>
<organism evidence="3 4">
    <name type="scientific">Oceanipulchritudo coccoides</name>
    <dbReference type="NCBI Taxonomy" id="2706888"/>
    <lineage>
        <taxon>Bacteria</taxon>
        <taxon>Pseudomonadati</taxon>
        <taxon>Verrucomicrobiota</taxon>
        <taxon>Opitutia</taxon>
        <taxon>Puniceicoccales</taxon>
        <taxon>Oceanipulchritudinaceae</taxon>
        <taxon>Oceanipulchritudo</taxon>
    </lineage>
</organism>